<dbReference type="Proteomes" id="UP001230649">
    <property type="component" value="Unassembled WGS sequence"/>
</dbReference>
<accession>A0ACC2X2Z8</accession>
<gene>
    <name evidence="1" type="ORF">QFC20_000044</name>
</gene>
<evidence type="ECO:0000313" key="1">
    <source>
        <dbReference type="EMBL" id="KAJ9117766.1"/>
    </source>
</evidence>
<sequence>MASLLDANLYTLLIRPSPTDPKNLTQLIEPSRGSEVRYLRYRGRLESSPASSSNNGHVHTGDKDPTIAFGGYDASLVDAYTGVRLASCSSAQPSYKAKSRRLELHNPDMSIPFEFSGSLGFFKWSRPAFSSDYVCAIDRKPDPSVQVCIAKPPSKGKDGVIQLLDYNLARFDFQDLKDAAEDKVSSRKDGSPPGPSRPTSTAPTPSNSSTPTVPIQQQGITSPETLSLQALNFNADPNEVYVPATGPLEPHVARCVDLLRDESLLFVVLRSAAPEAVRRVVEAADAVKRARHRVGLDQEGHGLYQYVLEEKTQDQRAQGPRVIQLDDTPARKK</sequence>
<organism evidence="1 2">
    <name type="scientific">Naganishia adeliensis</name>
    <dbReference type="NCBI Taxonomy" id="92952"/>
    <lineage>
        <taxon>Eukaryota</taxon>
        <taxon>Fungi</taxon>
        <taxon>Dikarya</taxon>
        <taxon>Basidiomycota</taxon>
        <taxon>Agaricomycotina</taxon>
        <taxon>Tremellomycetes</taxon>
        <taxon>Filobasidiales</taxon>
        <taxon>Filobasidiaceae</taxon>
        <taxon>Naganishia</taxon>
    </lineage>
</organism>
<dbReference type="EMBL" id="JASBWS010000001">
    <property type="protein sequence ID" value="KAJ9117766.1"/>
    <property type="molecule type" value="Genomic_DNA"/>
</dbReference>
<evidence type="ECO:0000313" key="2">
    <source>
        <dbReference type="Proteomes" id="UP001230649"/>
    </source>
</evidence>
<keyword evidence="2" id="KW-1185">Reference proteome</keyword>
<name>A0ACC2X2Z8_9TREE</name>
<proteinExistence type="predicted"/>
<reference evidence="1" key="1">
    <citation type="submission" date="2023-04" db="EMBL/GenBank/DDBJ databases">
        <title>Draft Genome sequencing of Naganishia species isolated from polar environments using Oxford Nanopore Technology.</title>
        <authorList>
            <person name="Leo P."/>
            <person name="Venkateswaran K."/>
        </authorList>
    </citation>
    <scope>NUCLEOTIDE SEQUENCE</scope>
    <source>
        <strain evidence="1">MNA-CCFEE 5262</strain>
    </source>
</reference>
<protein>
    <submittedName>
        <fullName evidence="1">Uncharacterized protein</fullName>
    </submittedName>
</protein>
<comment type="caution">
    <text evidence="1">The sequence shown here is derived from an EMBL/GenBank/DDBJ whole genome shotgun (WGS) entry which is preliminary data.</text>
</comment>